<proteinExistence type="predicted"/>
<reference evidence="1" key="1">
    <citation type="journal article" date="2020" name="Stud. Mycol.">
        <title>101 Dothideomycetes genomes: a test case for predicting lifestyles and emergence of pathogens.</title>
        <authorList>
            <person name="Haridas S."/>
            <person name="Albert R."/>
            <person name="Binder M."/>
            <person name="Bloem J."/>
            <person name="Labutti K."/>
            <person name="Salamov A."/>
            <person name="Andreopoulos B."/>
            <person name="Baker S."/>
            <person name="Barry K."/>
            <person name="Bills G."/>
            <person name="Bluhm B."/>
            <person name="Cannon C."/>
            <person name="Castanera R."/>
            <person name="Culley D."/>
            <person name="Daum C."/>
            <person name="Ezra D."/>
            <person name="Gonzalez J."/>
            <person name="Henrissat B."/>
            <person name="Kuo A."/>
            <person name="Liang C."/>
            <person name="Lipzen A."/>
            <person name="Lutzoni F."/>
            <person name="Magnuson J."/>
            <person name="Mondo S."/>
            <person name="Nolan M."/>
            <person name="Ohm R."/>
            <person name="Pangilinan J."/>
            <person name="Park H.-J."/>
            <person name="Ramirez L."/>
            <person name="Alfaro M."/>
            <person name="Sun H."/>
            <person name="Tritt A."/>
            <person name="Yoshinaga Y."/>
            <person name="Zwiers L.-H."/>
            <person name="Turgeon B."/>
            <person name="Goodwin S."/>
            <person name="Spatafora J."/>
            <person name="Crous P."/>
            <person name="Grigoriev I."/>
        </authorList>
    </citation>
    <scope>NUCLEOTIDE SEQUENCE</scope>
    <source>
        <strain evidence="1">ATCC 36951</strain>
    </source>
</reference>
<gene>
    <name evidence="1" type="ORF">M409DRAFT_23860</name>
</gene>
<organism evidence="1 2">
    <name type="scientific">Zasmidium cellare ATCC 36951</name>
    <dbReference type="NCBI Taxonomy" id="1080233"/>
    <lineage>
        <taxon>Eukaryota</taxon>
        <taxon>Fungi</taxon>
        <taxon>Dikarya</taxon>
        <taxon>Ascomycota</taxon>
        <taxon>Pezizomycotina</taxon>
        <taxon>Dothideomycetes</taxon>
        <taxon>Dothideomycetidae</taxon>
        <taxon>Mycosphaerellales</taxon>
        <taxon>Mycosphaerellaceae</taxon>
        <taxon>Zasmidium</taxon>
    </lineage>
</organism>
<evidence type="ECO:0000313" key="2">
    <source>
        <dbReference type="Proteomes" id="UP000799537"/>
    </source>
</evidence>
<dbReference type="GeneID" id="54560246"/>
<protein>
    <recommendedName>
        <fullName evidence="3">Transcription factor domain-containing protein</fullName>
    </recommendedName>
</protein>
<evidence type="ECO:0000313" key="1">
    <source>
        <dbReference type="EMBL" id="KAF2165564.1"/>
    </source>
</evidence>
<keyword evidence="2" id="KW-1185">Reference proteome</keyword>
<dbReference type="Proteomes" id="UP000799537">
    <property type="component" value="Unassembled WGS sequence"/>
</dbReference>
<accession>A0A6A6CEC9</accession>
<dbReference type="Pfam" id="PF11951">
    <property type="entry name" value="Fungal_trans_2"/>
    <property type="match status" value="1"/>
</dbReference>
<evidence type="ECO:0008006" key="3">
    <source>
        <dbReference type="Google" id="ProtNLM"/>
    </source>
</evidence>
<name>A0A6A6CEC9_ZASCE</name>
<dbReference type="AlphaFoldDB" id="A0A6A6CEC9"/>
<dbReference type="InterPro" id="IPR021858">
    <property type="entry name" value="Fun_TF"/>
</dbReference>
<dbReference type="RefSeq" id="XP_033666453.1">
    <property type="nucleotide sequence ID" value="XM_033806974.1"/>
</dbReference>
<dbReference type="EMBL" id="ML993599">
    <property type="protein sequence ID" value="KAF2165564.1"/>
    <property type="molecule type" value="Genomic_DNA"/>
</dbReference>
<dbReference type="OrthoDB" id="3632729at2759"/>
<sequence>MSVDAPRIKLHAAGAPAFGHEDGPPWCLGQNKQRQRKFTKNNLNRSLAPANNRAIRNQLWAVYTLEYKRGVRNCWIDALATADATPAVIGNTFDALVRCNIAAADEKNASLKYQARDAYGRALSTLAHSLGTLPADMMTNKHNTQGILIGMLLVGLCQWQVLDSCGEGGQASWTLHYKASQNFVKALGPGAFDTNDDLDMNLLQVTWFLNFLSSLALRRRMTLDLKTWDSFSAAMCEGPRKEVFGFLRSWFRMMVPIPRRLEEIDSILTAAGGQDQGLKPAMRKLVDFSSNAEVWAIAKAAPVEYDVAPEGLDMSIEEHFFLSINTAFRRQYRFLRQEMAMMWLVTWFSRLITDCTALRAVIVRPEVFTNQPDLDPTRLEQNAYLAAISLARSVYSVSQLSNVTYATILKTLLEILAAFFAERGAMQELSWCQGCKAATEIRLQRLQRVRPRTLCRIEEMVPQLIAAVSIRTRLEALPKLPFREQTMRPSCPLGYDGDALP</sequence>